<evidence type="ECO:0000256" key="1">
    <source>
        <dbReference type="ARBA" id="ARBA00022603"/>
    </source>
</evidence>
<proteinExistence type="inferred from homology"/>
<reference evidence="7 8" key="1">
    <citation type="submission" date="2019-06" db="EMBL/GenBank/DDBJ databases">
        <title>Genomic insights into carbon and energy metabolism of Deferribacter autotrophicus revealed new metabolic traits in the phylum Deferribacteres.</title>
        <authorList>
            <person name="Slobodkin A.I."/>
            <person name="Slobodkina G.B."/>
            <person name="Allioux M."/>
            <person name="Alain K."/>
            <person name="Jebbar M."/>
            <person name="Shadrin V."/>
            <person name="Kublanov I.V."/>
            <person name="Toshchakov S.V."/>
            <person name="Bonch-Osmolovskaya E.A."/>
        </authorList>
    </citation>
    <scope>NUCLEOTIDE SEQUENCE [LARGE SCALE GENOMIC DNA]</scope>
    <source>
        <strain evidence="7 8">SL50</strain>
    </source>
</reference>
<evidence type="ECO:0000256" key="4">
    <source>
        <dbReference type="ARBA" id="ARBA00022884"/>
    </source>
</evidence>
<comment type="caution">
    <text evidence="7">The sequence shown here is derived from an EMBL/GenBank/DDBJ whole genome shotgun (WGS) entry which is preliminary data.</text>
</comment>
<dbReference type="InterPro" id="IPR001678">
    <property type="entry name" value="MeTrfase_RsmB-F_NOP2_dom"/>
</dbReference>
<evidence type="ECO:0000313" key="8">
    <source>
        <dbReference type="Proteomes" id="UP000322876"/>
    </source>
</evidence>
<dbReference type="RefSeq" id="WP_149265379.1">
    <property type="nucleotide sequence ID" value="NZ_VFJB01000001.1"/>
</dbReference>
<keyword evidence="4 5" id="KW-0694">RNA-binding</keyword>
<keyword evidence="3 5" id="KW-0949">S-adenosyl-L-methionine</keyword>
<dbReference type="Proteomes" id="UP000322876">
    <property type="component" value="Unassembled WGS sequence"/>
</dbReference>
<dbReference type="Gene3D" id="3.10.450.720">
    <property type="match status" value="1"/>
</dbReference>
<accession>A0A5A8F7V7</accession>
<dbReference type="PANTHER" id="PTHR22807:SF30">
    <property type="entry name" value="28S RRNA (CYTOSINE(4447)-C(5))-METHYLTRANSFERASE-RELATED"/>
    <property type="match status" value="1"/>
</dbReference>
<dbReference type="InterPro" id="IPR029063">
    <property type="entry name" value="SAM-dependent_MTases_sf"/>
</dbReference>
<gene>
    <name evidence="7" type="ORF">FHQ18_01385</name>
</gene>
<dbReference type="InterPro" id="IPR023267">
    <property type="entry name" value="RCMT"/>
</dbReference>
<dbReference type="OrthoDB" id="9810297at2"/>
<dbReference type="Gene3D" id="3.40.50.150">
    <property type="entry name" value="Vaccinia Virus protein VP39"/>
    <property type="match status" value="1"/>
</dbReference>
<feature type="binding site" evidence="5">
    <location>
        <position position="163"/>
    </location>
    <ligand>
        <name>S-adenosyl-L-methionine</name>
        <dbReference type="ChEBI" id="CHEBI:59789"/>
    </ligand>
</feature>
<dbReference type="PROSITE" id="PS51686">
    <property type="entry name" value="SAM_MT_RSMB_NOP"/>
    <property type="match status" value="1"/>
</dbReference>
<evidence type="ECO:0000256" key="2">
    <source>
        <dbReference type="ARBA" id="ARBA00022679"/>
    </source>
</evidence>
<feature type="domain" description="SAM-dependent MTase RsmB/NOP-type" evidence="6">
    <location>
        <begin position="7"/>
        <end position="302"/>
    </location>
</feature>
<comment type="caution">
    <text evidence="5">Lacks conserved residue(s) required for the propagation of feature annotation.</text>
</comment>
<dbReference type="GO" id="GO:0006396">
    <property type="term" value="P:RNA processing"/>
    <property type="evidence" value="ECO:0007669"/>
    <property type="project" value="InterPro"/>
</dbReference>
<dbReference type="AlphaFoldDB" id="A0A5A8F7V7"/>
<dbReference type="SUPFAM" id="SSF53335">
    <property type="entry name" value="S-adenosyl-L-methionine-dependent methyltransferases"/>
    <property type="match status" value="1"/>
</dbReference>
<evidence type="ECO:0000313" key="7">
    <source>
        <dbReference type="EMBL" id="KAA0259559.1"/>
    </source>
</evidence>
<dbReference type="InterPro" id="IPR011023">
    <property type="entry name" value="Nop2p"/>
</dbReference>
<dbReference type="PANTHER" id="PTHR22807">
    <property type="entry name" value="NOP2 YEAST -RELATED NOL1/NOP2/FMU SUN DOMAIN-CONTAINING"/>
    <property type="match status" value="1"/>
</dbReference>
<dbReference type="InterPro" id="IPR049560">
    <property type="entry name" value="MeTrfase_RsmB-F_NOP2_cat"/>
</dbReference>
<sequence>MNRSFLVKYKELLGDEFDLFIDSLKKQKEKFVRINCARNINYLEELDYLNVEYQLDNNFKNVAKVIDDEFVLSNTIAFKTGGFYIQNPSSLIPVKFLLEHIDVDEPIILDMAASPGGKTTALSEYLGRKGLIIANEPSKKRLKNLQFNIEKYGAWNVATVSYDGRYLHKFCESVFDAVLLDAPCSNENKIFRDKTVLNSWDEDLVKKLSKLQKELVDSAIKVLKKGGILIYSTCTFSPEENEDVVKYVLDKYDVELLDLNKNNFCKGLSGDAFIDERVVRVFPHHEHLSGYDGFFVAGFKKKYGDEVCAKVSRSNVSINNTFQMDNSYCLYESNGYLFLSSKFLIDGLRYEKSGIRFGKLIGKEIEYSTQCCWEFGSKTGLQGLEVDYESAMIFLKGNDLVIDKEIENKKGLLFFKKLPIGMFKNINGKLKNKIDRYFIRGLI</sequence>
<dbReference type="GO" id="GO:0003723">
    <property type="term" value="F:RNA binding"/>
    <property type="evidence" value="ECO:0007669"/>
    <property type="project" value="UniProtKB-UniRule"/>
</dbReference>
<feature type="binding site" evidence="5">
    <location>
        <position position="181"/>
    </location>
    <ligand>
        <name>S-adenosyl-L-methionine</name>
        <dbReference type="ChEBI" id="CHEBI:59789"/>
    </ligand>
</feature>
<evidence type="ECO:0000259" key="6">
    <source>
        <dbReference type="PROSITE" id="PS51686"/>
    </source>
</evidence>
<keyword evidence="2 5" id="KW-0808">Transferase</keyword>
<keyword evidence="8" id="KW-1185">Reference proteome</keyword>
<dbReference type="Pfam" id="PF01189">
    <property type="entry name" value="Methyltr_RsmB-F"/>
    <property type="match status" value="1"/>
</dbReference>
<keyword evidence="1 5" id="KW-0489">Methyltransferase</keyword>
<evidence type="ECO:0000256" key="3">
    <source>
        <dbReference type="ARBA" id="ARBA00022691"/>
    </source>
</evidence>
<name>A0A5A8F7V7_9BACT</name>
<comment type="similarity">
    <text evidence="5">Belongs to the class I-like SAM-binding methyltransferase superfamily. RsmB/NOP family.</text>
</comment>
<evidence type="ECO:0000256" key="5">
    <source>
        <dbReference type="PROSITE-ProRule" id="PRU01023"/>
    </source>
</evidence>
<feature type="binding site" evidence="5">
    <location>
        <position position="136"/>
    </location>
    <ligand>
        <name>S-adenosyl-L-methionine</name>
        <dbReference type="ChEBI" id="CHEBI:59789"/>
    </ligand>
</feature>
<dbReference type="GO" id="GO:0008173">
    <property type="term" value="F:RNA methyltransferase activity"/>
    <property type="evidence" value="ECO:0007669"/>
    <property type="project" value="InterPro"/>
</dbReference>
<protein>
    <submittedName>
        <fullName evidence="7">NOL1/NOP2/sun family putative RNA methylase</fullName>
    </submittedName>
</protein>
<dbReference type="EMBL" id="VFJB01000001">
    <property type="protein sequence ID" value="KAA0259559.1"/>
    <property type="molecule type" value="Genomic_DNA"/>
</dbReference>
<feature type="active site" description="Nucleophile" evidence="5">
    <location>
        <position position="234"/>
    </location>
</feature>
<dbReference type="NCBIfam" id="TIGR00446">
    <property type="entry name" value="nop2p"/>
    <property type="match status" value="1"/>
</dbReference>
<organism evidence="7 8">
    <name type="scientific">Deferribacter autotrophicus</name>
    <dbReference type="NCBI Taxonomy" id="500465"/>
    <lineage>
        <taxon>Bacteria</taxon>
        <taxon>Pseudomonadati</taxon>
        <taxon>Deferribacterota</taxon>
        <taxon>Deferribacteres</taxon>
        <taxon>Deferribacterales</taxon>
        <taxon>Deferribacteraceae</taxon>
        <taxon>Deferribacter</taxon>
    </lineage>
</organism>
<dbReference type="PRINTS" id="PR02008">
    <property type="entry name" value="RCMTFAMILY"/>
</dbReference>
<dbReference type="GO" id="GO:0008757">
    <property type="term" value="F:S-adenosylmethionine-dependent methyltransferase activity"/>
    <property type="evidence" value="ECO:0007669"/>
    <property type="project" value="InterPro"/>
</dbReference>
<dbReference type="CDD" id="cd02440">
    <property type="entry name" value="AdoMet_MTases"/>
    <property type="match status" value="1"/>
</dbReference>
<dbReference type="GO" id="GO:0001510">
    <property type="term" value="P:RNA methylation"/>
    <property type="evidence" value="ECO:0007669"/>
    <property type="project" value="InterPro"/>
</dbReference>